<dbReference type="EMBL" id="RRYP01016602">
    <property type="protein sequence ID" value="TNV74841.1"/>
    <property type="molecule type" value="Genomic_DNA"/>
</dbReference>
<dbReference type="AlphaFoldDB" id="A0A8J8SYC9"/>
<evidence type="ECO:0000313" key="2">
    <source>
        <dbReference type="EMBL" id="TNV74841.1"/>
    </source>
</evidence>
<sequence length="107" mass="12255">MRFFRGIDILIINFNDMLTTSPHVKQDKPYTQSPQYKKPHPYNPEASISLKNSINLKGFKSQQLRFSIQRRVGILQEQKCRSGAICQIIEKRVGHNDNPSKQVGSIG</sequence>
<keyword evidence="3" id="KW-1185">Reference proteome</keyword>
<evidence type="ECO:0000313" key="3">
    <source>
        <dbReference type="Proteomes" id="UP000785679"/>
    </source>
</evidence>
<accession>A0A8J8SYC9</accession>
<reference evidence="2" key="1">
    <citation type="submission" date="2019-06" db="EMBL/GenBank/DDBJ databases">
        <authorList>
            <person name="Zheng W."/>
        </authorList>
    </citation>
    <scope>NUCLEOTIDE SEQUENCE</scope>
    <source>
        <strain evidence="2">QDHG01</strain>
    </source>
</reference>
<evidence type="ECO:0000256" key="1">
    <source>
        <dbReference type="SAM" id="MobiDB-lite"/>
    </source>
</evidence>
<name>A0A8J8SYC9_HALGN</name>
<feature type="compositionally biased region" description="Polar residues" evidence="1">
    <location>
        <begin position="21"/>
        <end position="35"/>
    </location>
</feature>
<dbReference type="Proteomes" id="UP000785679">
    <property type="component" value="Unassembled WGS sequence"/>
</dbReference>
<gene>
    <name evidence="2" type="ORF">FGO68_gene7877</name>
</gene>
<proteinExistence type="predicted"/>
<comment type="caution">
    <text evidence="2">The sequence shown here is derived from an EMBL/GenBank/DDBJ whole genome shotgun (WGS) entry which is preliminary data.</text>
</comment>
<protein>
    <submittedName>
        <fullName evidence="2">Uncharacterized protein</fullName>
    </submittedName>
</protein>
<feature type="region of interest" description="Disordered" evidence="1">
    <location>
        <begin position="21"/>
        <end position="44"/>
    </location>
</feature>
<dbReference type="OrthoDB" id="303379at2759"/>
<organism evidence="2 3">
    <name type="scientific">Halteria grandinella</name>
    <dbReference type="NCBI Taxonomy" id="5974"/>
    <lineage>
        <taxon>Eukaryota</taxon>
        <taxon>Sar</taxon>
        <taxon>Alveolata</taxon>
        <taxon>Ciliophora</taxon>
        <taxon>Intramacronucleata</taxon>
        <taxon>Spirotrichea</taxon>
        <taxon>Stichotrichia</taxon>
        <taxon>Sporadotrichida</taxon>
        <taxon>Halteriidae</taxon>
        <taxon>Halteria</taxon>
    </lineage>
</organism>